<feature type="region of interest" description="Disordered" evidence="1">
    <location>
        <begin position="112"/>
        <end position="168"/>
    </location>
</feature>
<protein>
    <recommendedName>
        <fullName evidence="5">GPI anchored cell wall protein</fullName>
    </recommendedName>
</protein>
<gene>
    <name evidence="3" type="ORF">N7452_005971</name>
</gene>
<sequence length="191" mass="18200">MLFNKSIFAVAVMALANVVAAGTNSDPVSACLLKIIGGTDNPGDTKAICGADASKIQSQISKDCGDKDVKFFINNCAELGHKVESSSTTAEKTATGTSGSSTATGFVTAASSGSSATQTGSSAGSTGTSSSGSASSSGSSSGSGSSSSSGSSTGSAGGSSPSPTFNAAASDRKFDATTFAAAVFIGAAALL</sequence>
<keyword evidence="2" id="KW-0732">Signal</keyword>
<reference evidence="3" key="1">
    <citation type="submission" date="2022-12" db="EMBL/GenBank/DDBJ databases">
        <authorList>
            <person name="Petersen C."/>
        </authorList>
    </citation>
    <scope>NUCLEOTIDE SEQUENCE</scope>
    <source>
        <strain evidence="3">IBT 35673</strain>
    </source>
</reference>
<feature type="signal peptide" evidence="2">
    <location>
        <begin position="1"/>
        <end position="21"/>
    </location>
</feature>
<evidence type="ECO:0008006" key="5">
    <source>
        <dbReference type="Google" id="ProtNLM"/>
    </source>
</evidence>
<feature type="chain" id="PRO_5040992937" description="GPI anchored cell wall protein" evidence="2">
    <location>
        <begin position="22"/>
        <end position="191"/>
    </location>
</feature>
<dbReference type="AlphaFoldDB" id="A0A9W9UFK6"/>
<reference evidence="3" key="2">
    <citation type="journal article" date="2023" name="IMA Fungus">
        <title>Comparative genomic study of the Penicillium genus elucidates a diverse pangenome and 15 lateral gene transfer events.</title>
        <authorList>
            <person name="Petersen C."/>
            <person name="Sorensen T."/>
            <person name="Nielsen M.R."/>
            <person name="Sondergaard T.E."/>
            <person name="Sorensen J.L."/>
            <person name="Fitzpatrick D.A."/>
            <person name="Frisvad J.C."/>
            <person name="Nielsen K.L."/>
        </authorList>
    </citation>
    <scope>NUCLEOTIDE SEQUENCE</scope>
    <source>
        <strain evidence="3">IBT 35673</strain>
    </source>
</reference>
<proteinExistence type="predicted"/>
<feature type="compositionally biased region" description="Low complexity" evidence="1">
    <location>
        <begin position="112"/>
        <end position="162"/>
    </location>
</feature>
<comment type="caution">
    <text evidence="3">The sequence shown here is derived from an EMBL/GenBank/DDBJ whole genome shotgun (WGS) entry which is preliminary data.</text>
</comment>
<dbReference type="EMBL" id="JAPZBQ010000003">
    <property type="protein sequence ID" value="KAJ5339243.1"/>
    <property type="molecule type" value="Genomic_DNA"/>
</dbReference>
<name>A0A9W9UFK6_PENBR</name>
<evidence type="ECO:0000256" key="2">
    <source>
        <dbReference type="SAM" id="SignalP"/>
    </source>
</evidence>
<accession>A0A9W9UFK6</accession>
<evidence type="ECO:0000313" key="4">
    <source>
        <dbReference type="Proteomes" id="UP001147695"/>
    </source>
</evidence>
<organism evidence="3 4">
    <name type="scientific">Penicillium brevicompactum</name>
    <dbReference type="NCBI Taxonomy" id="5074"/>
    <lineage>
        <taxon>Eukaryota</taxon>
        <taxon>Fungi</taxon>
        <taxon>Dikarya</taxon>
        <taxon>Ascomycota</taxon>
        <taxon>Pezizomycotina</taxon>
        <taxon>Eurotiomycetes</taxon>
        <taxon>Eurotiomycetidae</taxon>
        <taxon>Eurotiales</taxon>
        <taxon>Aspergillaceae</taxon>
        <taxon>Penicillium</taxon>
    </lineage>
</organism>
<evidence type="ECO:0000256" key="1">
    <source>
        <dbReference type="SAM" id="MobiDB-lite"/>
    </source>
</evidence>
<evidence type="ECO:0000313" key="3">
    <source>
        <dbReference type="EMBL" id="KAJ5339243.1"/>
    </source>
</evidence>
<dbReference type="Proteomes" id="UP001147695">
    <property type="component" value="Unassembled WGS sequence"/>
</dbReference>